<evidence type="ECO:0000313" key="2">
    <source>
        <dbReference type="Proteomes" id="UP000272778"/>
    </source>
</evidence>
<sequence length="84" mass="9372">MKQQTLQEDKLRELGAVMAFYHGESSDGDRHHCADNDITRKGEVTDNFPALASCTHRAESTPADLREYAVTQLKLDGPLTSREP</sequence>
<dbReference type="EMBL" id="RQIS01000011">
    <property type="protein sequence ID" value="RQH05014.1"/>
    <property type="molecule type" value="Genomic_DNA"/>
</dbReference>
<organism evidence="1 2">
    <name type="scientific">Paraburkholderia dinghuensis</name>
    <dbReference type="NCBI Taxonomy" id="2305225"/>
    <lineage>
        <taxon>Bacteria</taxon>
        <taxon>Pseudomonadati</taxon>
        <taxon>Pseudomonadota</taxon>
        <taxon>Betaproteobacteria</taxon>
        <taxon>Burkholderiales</taxon>
        <taxon>Burkholderiaceae</taxon>
        <taxon>Paraburkholderia</taxon>
    </lineage>
</organism>
<proteinExistence type="predicted"/>
<accession>A0A3N6MME6</accession>
<gene>
    <name evidence="1" type="ORF">D1Y85_16540</name>
</gene>
<comment type="caution">
    <text evidence="1">The sequence shown here is derived from an EMBL/GenBank/DDBJ whole genome shotgun (WGS) entry which is preliminary data.</text>
</comment>
<keyword evidence="2" id="KW-1185">Reference proteome</keyword>
<dbReference type="Proteomes" id="UP000272778">
    <property type="component" value="Unassembled WGS sequence"/>
</dbReference>
<evidence type="ECO:0000313" key="1">
    <source>
        <dbReference type="EMBL" id="RQH05014.1"/>
    </source>
</evidence>
<protein>
    <submittedName>
        <fullName evidence="1">Uncharacterized protein</fullName>
    </submittedName>
</protein>
<dbReference type="RefSeq" id="WP_124152148.1">
    <property type="nucleotide sequence ID" value="NZ_RQIS01000011.1"/>
</dbReference>
<reference evidence="1 2" key="1">
    <citation type="submission" date="2018-11" db="EMBL/GenBank/DDBJ databases">
        <title>Paraburkholderia sp. DHOA04, isolated from soil.</title>
        <authorList>
            <person name="Gao Z.-H."/>
            <person name="Qiu L.-H."/>
            <person name="Fu J.-C."/>
        </authorList>
    </citation>
    <scope>NUCLEOTIDE SEQUENCE [LARGE SCALE GENOMIC DNA]</scope>
    <source>
        <strain evidence="1 2">DHOA04</strain>
    </source>
</reference>
<name>A0A3N6MME6_9BURK</name>
<dbReference type="AlphaFoldDB" id="A0A3N6MME6"/>